<dbReference type="AlphaFoldDB" id="A0A9D2KLS1"/>
<dbReference type="SMART" id="SM00347">
    <property type="entry name" value="HTH_MARR"/>
    <property type="match status" value="1"/>
</dbReference>
<gene>
    <name evidence="5" type="ORF">IAA07_03245</name>
</gene>
<evidence type="ECO:0000313" key="6">
    <source>
        <dbReference type="Proteomes" id="UP000823900"/>
    </source>
</evidence>
<dbReference type="SUPFAM" id="SSF46785">
    <property type="entry name" value="Winged helix' DNA-binding domain"/>
    <property type="match status" value="1"/>
</dbReference>
<evidence type="ECO:0000256" key="1">
    <source>
        <dbReference type="ARBA" id="ARBA00023015"/>
    </source>
</evidence>
<dbReference type="PANTHER" id="PTHR42756">
    <property type="entry name" value="TRANSCRIPTIONAL REGULATOR, MARR"/>
    <property type="match status" value="1"/>
</dbReference>
<proteinExistence type="predicted"/>
<reference evidence="5" key="2">
    <citation type="submission" date="2021-04" db="EMBL/GenBank/DDBJ databases">
        <authorList>
            <person name="Gilroy R."/>
        </authorList>
    </citation>
    <scope>NUCLEOTIDE SEQUENCE</scope>
    <source>
        <strain evidence="5">CHK178-16964</strain>
    </source>
</reference>
<dbReference type="InterPro" id="IPR036388">
    <property type="entry name" value="WH-like_DNA-bd_sf"/>
</dbReference>
<feature type="domain" description="HTH marR-type" evidence="4">
    <location>
        <begin position="1"/>
        <end position="133"/>
    </location>
</feature>
<organism evidence="5 6">
    <name type="scientific">Candidatus Lachnoclostridium stercoravium</name>
    <dbReference type="NCBI Taxonomy" id="2838633"/>
    <lineage>
        <taxon>Bacteria</taxon>
        <taxon>Bacillati</taxon>
        <taxon>Bacillota</taxon>
        <taxon>Clostridia</taxon>
        <taxon>Lachnospirales</taxon>
        <taxon>Lachnospiraceae</taxon>
    </lineage>
</organism>
<dbReference type="InterPro" id="IPR036390">
    <property type="entry name" value="WH_DNA-bd_sf"/>
</dbReference>
<evidence type="ECO:0000256" key="3">
    <source>
        <dbReference type="ARBA" id="ARBA00023163"/>
    </source>
</evidence>
<dbReference type="InterPro" id="IPR000835">
    <property type="entry name" value="HTH_MarR-typ"/>
</dbReference>
<dbReference type="Gene3D" id="1.10.10.10">
    <property type="entry name" value="Winged helix-like DNA-binding domain superfamily/Winged helix DNA-binding domain"/>
    <property type="match status" value="1"/>
</dbReference>
<evidence type="ECO:0000259" key="4">
    <source>
        <dbReference type="PROSITE" id="PS50995"/>
    </source>
</evidence>
<keyword evidence="1" id="KW-0805">Transcription regulation</keyword>
<dbReference type="GO" id="GO:0003700">
    <property type="term" value="F:DNA-binding transcription factor activity"/>
    <property type="evidence" value="ECO:0007669"/>
    <property type="project" value="InterPro"/>
</dbReference>
<dbReference type="EMBL" id="DWZA01000028">
    <property type="protein sequence ID" value="HJA70582.1"/>
    <property type="molecule type" value="Genomic_DNA"/>
</dbReference>
<name>A0A9D2KLS1_9FIRM</name>
<evidence type="ECO:0000256" key="2">
    <source>
        <dbReference type="ARBA" id="ARBA00023125"/>
    </source>
</evidence>
<dbReference type="PANTHER" id="PTHR42756:SF1">
    <property type="entry name" value="TRANSCRIPTIONAL REPRESSOR OF EMRAB OPERON"/>
    <property type="match status" value="1"/>
</dbReference>
<evidence type="ECO:0000313" key="5">
    <source>
        <dbReference type="EMBL" id="HJA70582.1"/>
    </source>
</evidence>
<dbReference type="GO" id="GO:0003677">
    <property type="term" value="F:DNA binding"/>
    <property type="evidence" value="ECO:0007669"/>
    <property type="project" value="UniProtKB-KW"/>
</dbReference>
<reference evidence="5" key="1">
    <citation type="journal article" date="2021" name="PeerJ">
        <title>Extensive microbial diversity within the chicken gut microbiome revealed by metagenomics and culture.</title>
        <authorList>
            <person name="Gilroy R."/>
            <person name="Ravi A."/>
            <person name="Getino M."/>
            <person name="Pursley I."/>
            <person name="Horton D.L."/>
            <person name="Alikhan N.F."/>
            <person name="Baker D."/>
            <person name="Gharbi K."/>
            <person name="Hall N."/>
            <person name="Watson M."/>
            <person name="Adriaenssens E.M."/>
            <person name="Foster-Nyarko E."/>
            <person name="Jarju S."/>
            <person name="Secka A."/>
            <person name="Antonio M."/>
            <person name="Oren A."/>
            <person name="Chaudhuri R.R."/>
            <person name="La Ragione R."/>
            <person name="Hildebrand F."/>
            <person name="Pallen M.J."/>
        </authorList>
    </citation>
    <scope>NUCLEOTIDE SEQUENCE</scope>
    <source>
        <strain evidence="5">CHK178-16964</strain>
    </source>
</reference>
<sequence length="143" mass="17142">MDTFWRLMPRLYYSTRKFLLNRGNKIGLKESMPRFLDYVYQHDGCIQREICDEFSSNASSVSKWLASLEKEGMICRRRNAESTREVNVFITGKGREAEKQMFEVYKEMDQIIFQDFSTEEREQCLSYLARLTDNMMSYREEGY</sequence>
<dbReference type="PROSITE" id="PS50995">
    <property type="entry name" value="HTH_MARR_2"/>
    <property type="match status" value="1"/>
</dbReference>
<dbReference type="Pfam" id="PF01047">
    <property type="entry name" value="MarR"/>
    <property type="match status" value="1"/>
</dbReference>
<keyword evidence="2" id="KW-0238">DNA-binding</keyword>
<accession>A0A9D2KLS1</accession>
<comment type="caution">
    <text evidence="5">The sequence shown here is derived from an EMBL/GenBank/DDBJ whole genome shotgun (WGS) entry which is preliminary data.</text>
</comment>
<keyword evidence="3" id="KW-0804">Transcription</keyword>
<protein>
    <submittedName>
        <fullName evidence="5">MarR family transcriptional regulator</fullName>
    </submittedName>
</protein>
<dbReference type="Proteomes" id="UP000823900">
    <property type="component" value="Unassembled WGS sequence"/>
</dbReference>